<evidence type="ECO:0000256" key="1">
    <source>
        <dbReference type="SAM" id="MobiDB-lite"/>
    </source>
</evidence>
<dbReference type="AlphaFoldDB" id="A0A2H1JTP4"/>
<feature type="compositionally biased region" description="Basic and acidic residues" evidence="1">
    <location>
        <begin position="182"/>
        <end position="193"/>
    </location>
</feature>
<dbReference type="RefSeq" id="WP_101546710.1">
    <property type="nucleotide sequence ID" value="NZ_FXYX01000017.1"/>
</dbReference>
<organism evidence="3 4">
    <name type="scientific">Brevibacterium iodinum ATCC 49514</name>
    <dbReference type="NCBI Taxonomy" id="1255616"/>
    <lineage>
        <taxon>Bacteria</taxon>
        <taxon>Bacillati</taxon>
        <taxon>Actinomycetota</taxon>
        <taxon>Actinomycetes</taxon>
        <taxon>Micrococcales</taxon>
        <taxon>Brevibacteriaceae</taxon>
        <taxon>Brevibacterium</taxon>
    </lineage>
</organism>
<dbReference type="PROSITE" id="PS51257">
    <property type="entry name" value="PROKAR_LIPOPROTEIN"/>
    <property type="match status" value="1"/>
</dbReference>
<evidence type="ECO:0008006" key="5">
    <source>
        <dbReference type="Google" id="ProtNLM"/>
    </source>
</evidence>
<sequence length="208" mass="21850">MHATKRIAAVFGALALTSTLAACGGVPKEVDADQPDQSNGNDAGGSADEQISIASINADNVAGTCKQALGEIADVYETLAVDVPSDATFGSTDDRYVEGGGWRDEYFPEDLLNEDEPGDATIRCQAPASYEDDSGKEIDVRLNISITANEEGPRGNTDFTVNADGMTAGIDSSSSSGSGMQEKTKDKLVDQSKGEQYLTDDVLPKFKP</sequence>
<evidence type="ECO:0000313" key="4">
    <source>
        <dbReference type="Proteomes" id="UP000234382"/>
    </source>
</evidence>
<gene>
    <name evidence="3" type="ORF">BI49514_02340</name>
</gene>
<protein>
    <recommendedName>
        <fullName evidence="5">Lipoprotein</fullName>
    </recommendedName>
</protein>
<reference evidence="4" key="1">
    <citation type="submission" date="2017-03" db="EMBL/GenBank/DDBJ databases">
        <authorList>
            <person name="Monnet C."/>
        </authorList>
    </citation>
    <scope>NUCLEOTIDE SEQUENCE [LARGE SCALE GENOMIC DNA]</scope>
    <source>
        <strain evidence="4">ATCC 49514</strain>
    </source>
</reference>
<dbReference type="Proteomes" id="UP000234382">
    <property type="component" value="Unassembled WGS sequence"/>
</dbReference>
<feature type="region of interest" description="Disordered" evidence="1">
    <location>
        <begin position="149"/>
        <end position="208"/>
    </location>
</feature>
<feature type="chain" id="PRO_5038414974" description="Lipoprotein" evidence="2">
    <location>
        <begin position="22"/>
        <end position="208"/>
    </location>
</feature>
<accession>A0A2H1JTP4</accession>
<feature type="signal peptide" evidence="2">
    <location>
        <begin position="1"/>
        <end position="21"/>
    </location>
</feature>
<feature type="region of interest" description="Disordered" evidence="1">
    <location>
        <begin position="27"/>
        <end position="48"/>
    </location>
</feature>
<name>A0A2H1JTP4_9MICO</name>
<evidence type="ECO:0000313" key="3">
    <source>
        <dbReference type="EMBL" id="SMX90821.1"/>
    </source>
</evidence>
<dbReference type="EMBL" id="FXYX01000017">
    <property type="protein sequence ID" value="SMX90821.1"/>
    <property type="molecule type" value="Genomic_DNA"/>
</dbReference>
<evidence type="ECO:0000256" key="2">
    <source>
        <dbReference type="SAM" id="SignalP"/>
    </source>
</evidence>
<keyword evidence="2" id="KW-0732">Signal</keyword>
<keyword evidence="4" id="KW-1185">Reference proteome</keyword>
<proteinExistence type="predicted"/>